<dbReference type="PANTHER" id="PTHR33064">
    <property type="entry name" value="POL PROTEIN"/>
    <property type="match status" value="1"/>
</dbReference>
<keyword evidence="8" id="KW-0695">RNA-directed DNA polymerase</keyword>
<evidence type="ECO:0000256" key="8">
    <source>
        <dbReference type="ARBA" id="ARBA00022918"/>
    </source>
</evidence>
<dbReference type="PROSITE" id="PS50878">
    <property type="entry name" value="RT_POL"/>
    <property type="match status" value="1"/>
</dbReference>
<reference evidence="10 11" key="1">
    <citation type="submission" date="2018-09" db="EMBL/GenBank/DDBJ databases">
        <title>Genomic investigation of the strawberry pathogen Phytophthora fragariae indicates pathogenicity is determined by transcriptional variation in three key races.</title>
        <authorList>
            <person name="Adams T.M."/>
            <person name="Armitage A.D."/>
            <person name="Sobczyk M.K."/>
            <person name="Bates H.J."/>
            <person name="Dunwell J.M."/>
            <person name="Nellist C.F."/>
            <person name="Harrison R.J."/>
        </authorList>
    </citation>
    <scope>NUCLEOTIDE SEQUENCE [LARGE SCALE GENOMIC DNA]</scope>
    <source>
        <strain evidence="10 11">SCRP245</strain>
    </source>
</reference>
<dbReference type="GO" id="GO:0004519">
    <property type="term" value="F:endonuclease activity"/>
    <property type="evidence" value="ECO:0007669"/>
    <property type="project" value="UniProtKB-KW"/>
</dbReference>
<dbReference type="AlphaFoldDB" id="A0A6A3L324"/>
<dbReference type="InterPro" id="IPR051320">
    <property type="entry name" value="Viral_Replic_Matur_Polypro"/>
</dbReference>
<dbReference type="Pfam" id="PF17917">
    <property type="entry name" value="RT_RNaseH"/>
    <property type="match status" value="1"/>
</dbReference>
<organism evidence="10 11">
    <name type="scientific">Phytophthora fragariae</name>
    <dbReference type="NCBI Taxonomy" id="53985"/>
    <lineage>
        <taxon>Eukaryota</taxon>
        <taxon>Sar</taxon>
        <taxon>Stramenopiles</taxon>
        <taxon>Oomycota</taxon>
        <taxon>Peronosporomycetes</taxon>
        <taxon>Peronosporales</taxon>
        <taxon>Peronosporaceae</taxon>
        <taxon>Phytophthora</taxon>
    </lineage>
</organism>
<evidence type="ECO:0000256" key="5">
    <source>
        <dbReference type="ARBA" id="ARBA00022750"/>
    </source>
</evidence>
<accession>A0A6A3L324</accession>
<keyword evidence="2" id="KW-0808">Transferase</keyword>
<dbReference type="Gene3D" id="3.30.70.270">
    <property type="match status" value="2"/>
</dbReference>
<dbReference type="Proteomes" id="UP000460718">
    <property type="component" value="Unassembled WGS sequence"/>
</dbReference>
<evidence type="ECO:0000256" key="1">
    <source>
        <dbReference type="ARBA" id="ARBA00022670"/>
    </source>
</evidence>
<dbReference type="PANTHER" id="PTHR33064:SF37">
    <property type="entry name" value="RIBONUCLEASE H"/>
    <property type="match status" value="1"/>
</dbReference>
<evidence type="ECO:0000313" key="11">
    <source>
        <dbReference type="Proteomes" id="UP000460718"/>
    </source>
</evidence>
<dbReference type="GO" id="GO:0006508">
    <property type="term" value="P:proteolysis"/>
    <property type="evidence" value="ECO:0007669"/>
    <property type="project" value="UniProtKB-KW"/>
</dbReference>
<dbReference type="GO" id="GO:0004190">
    <property type="term" value="F:aspartic-type endopeptidase activity"/>
    <property type="evidence" value="ECO:0007669"/>
    <property type="project" value="UniProtKB-KW"/>
</dbReference>
<dbReference type="GO" id="GO:0003964">
    <property type="term" value="F:RNA-directed DNA polymerase activity"/>
    <property type="evidence" value="ECO:0007669"/>
    <property type="project" value="UniProtKB-KW"/>
</dbReference>
<dbReference type="InterPro" id="IPR043128">
    <property type="entry name" value="Rev_trsase/Diguanyl_cyclase"/>
</dbReference>
<keyword evidence="4" id="KW-0540">Nuclease</keyword>
<sequence>MYQEFLSYMTDENKFTPRRVPQGCSDAAIFFQKTMETCFASLLYEHLLIWVDDLLLYAEDIDTYLDKLAEFFSLLNQFGLQLSAKKCSLYQSEVKWCGRLINHRGVRYDPERIDTLRAMPYPKTTGELQQFVCAINWMRESIVDFARQVAPLQKLLDAALASTRRTRHAAAGIELELTVEERQAFDNMKEKLATAATLDIPDDTATTCLFTDASDVGWSLIVTKVVSFDPKVPATDQQHRLLYCMSGTFSGSQLNWTVIEKEVFPIVTACDKLDYLLLRPKPFRMYCDHRNLIHAFAPHESVKKHKLLRWSMKLVNFRYVVEHVPGPANVWVDMISRWAGNHTPTVRVKRLKAVRSQSESAASETRSPAPLRPLDAENFIWPTLVELFDTQSEFEAPVDAERNADGLLMIDDKIWVPSEAKDLIQRLCIVAHCGAKGHRGQHAMVAHLRRLFAIEHLSAVVSSFVGKCLLCLHSRGGGGNSQAVGRDDRVQLSK</sequence>
<evidence type="ECO:0000313" key="10">
    <source>
        <dbReference type="EMBL" id="KAE9014036.1"/>
    </source>
</evidence>
<keyword evidence="1" id="KW-0645">Protease</keyword>
<dbReference type="CDD" id="cd09274">
    <property type="entry name" value="RNase_HI_RT_Ty3"/>
    <property type="match status" value="1"/>
</dbReference>
<dbReference type="Pfam" id="PF00078">
    <property type="entry name" value="RVT_1"/>
    <property type="match status" value="1"/>
</dbReference>
<keyword evidence="7" id="KW-0378">Hydrolase</keyword>
<proteinExistence type="predicted"/>
<dbReference type="SUPFAM" id="SSF56672">
    <property type="entry name" value="DNA/RNA polymerases"/>
    <property type="match status" value="1"/>
</dbReference>
<evidence type="ECO:0000256" key="2">
    <source>
        <dbReference type="ARBA" id="ARBA00022679"/>
    </source>
</evidence>
<name>A0A6A3L324_9STRA</name>
<evidence type="ECO:0000256" key="6">
    <source>
        <dbReference type="ARBA" id="ARBA00022759"/>
    </source>
</evidence>
<feature type="domain" description="Reverse transcriptase" evidence="9">
    <location>
        <begin position="1"/>
        <end position="101"/>
    </location>
</feature>
<keyword evidence="3" id="KW-0548">Nucleotidyltransferase</keyword>
<evidence type="ECO:0000256" key="3">
    <source>
        <dbReference type="ARBA" id="ARBA00022695"/>
    </source>
</evidence>
<gene>
    <name evidence="10" type="ORF">PF011_g8222</name>
</gene>
<dbReference type="InterPro" id="IPR000477">
    <property type="entry name" value="RT_dom"/>
</dbReference>
<dbReference type="EMBL" id="QXFW01000382">
    <property type="protein sequence ID" value="KAE9014036.1"/>
    <property type="molecule type" value="Genomic_DNA"/>
</dbReference>
<keyword evidence="5" id="KW-0064">Aspartyl protease</keyword>
<dbReference type="InterPro" id="IPR041373">
    <property type="entry name" value="RT_RNaseH"/>
</dbReference>
<comment type="caution">
    <text evidence="10">The sequence shown here is derived from an EMBL/GenBank/DDBJ whole genome shotgun (WGS) entry which is preliminary data.</text>
</comment>
<evidence type="ECO:0000256" key="4">
    <source>
        <dbReference type="ARBA" id="ARBA00022722"/>
    </source>
</evidence>
<evidence type="ECO:0000259" key="9">
    <source>
        <dbReference type="PROSITE" id="PS50878"/>
    </source>
</evidence>
<dbReference type="InterPro" id="IPR043502">
    <property type="entry name" value="DNA/RNA_pol_sf"/>
</dbReference>
<keyword evidence="6" id="KW-0255">Endonuclease</keyword>
<protein>
    <recommendedName>
        <fullName evidence="9">Reverse transcriptase domain-containing protein</fullName>
    </recommendedName>
</protein>
<evidence type="ECO:0000256" key="7">
    <source>
        <dbReference type="ARBA" id="ARBA00022801"/>
    </source>
</evidence>